<sequence length="275" mass="30270">MYVPSSLLPTPIHPNHKYTHPSPLSSGQDMPKAAHQALVQPAGLTHTRKRRSESLHFVCLPRRTAWEPASQDPFTLHELRVPYVRARQDRQHRSSCPATGGAVWTPDSGLGAFPNLEARHDLRRPDPGSTPAFTGIPDRQWVMTGSKGKVDAGSGSRRASCVWWLDVRNGPGIGCTNVQRSNTRSAGIHGGRWRAVSPPASARQSCFAVNVCLRRMQQASGYHGLSFDMSTLRKHLSINAKGSRSAGATWDDRLSRIRRGLVHRLNGILPASYNL</sequence>
<dbReference type="AlphaFoldDB" id="A0A409YK91"/>
<name>A0A409YK91_9AGAR</name>
<dbReference type="InParanoid" id="A0A409YK91"/>
<evidence type="ECO:0000256" key="1">
    <source>
        <dbReference type="SAM" id="MobiDB-lite"/>
    </source>
</evidence>
<organism evidence="2 3">
    <name type="scientific">Gymnopilus dilepis</name>
    <dbReference type="NCBI Taxonomy" id="231916"/>
    <lineage>
        <taxon>Eukaryota</taxon>
        <taxon>Fungi</taxon>
        <taxon>Dikarya</taxon>
        <taxon>Basidiomycota</taxon>
        <taxon>Agaricomycotina</taxon>
        <taxon>Agaricomycetes</taxon>
        <taxon>Agaricomycetidae</taxon>
        <taxon>Agaricales</taxon>
        <taxon>Agaricineae</taxon>
        <taxon>Hymenogastraceae</taxon>
        <taxon>Gymnopilus</taxon>
    </lineage>
</organism>
<reference evidence="2 3" key="1">
    <citation type="journal article" date="2018" name="Evol. Lett.">
        <title>Horizontal gene cluster transfer increased hallucinogenic mushroom diversity.</title>
        <authorList>
            <person name="Reynolds H.T."/>
            <person name="Vijayakumar V."/>
            <person name="Gluck-Thaler E."/>
            <person name="Korotkin H.B."/>
            <person name="Matheny P.B."/>
            <person name="Slot J.C."/>
        </authorList>
    </citation>
    <scope>NUCLEOTIDE SEQUENCE [LARGE SCALE GENOMIC DNA]</scope>
    <source>
        <strain evidence="2 3">SRW20</strain>
    </source>
</reference>
<evidence type="ECO:0000313" key="2">
    <source>
        <dbReference type="EMBL" id="PPR03446.1"/>
    </source>
</evidence>
<feature type="region of interest" description="Disordered" evidence="1">
    <location>
        <begin position="1"/>
        <end position="32"/>
    </location>
</feature>
<gene>
    <name evidence="2" type="ORF">CVT26_007862</name>
</gene>
<dbReference type="Proteomes" id="UP000284706">
    <property type="component" value="Unassembled WGS sequence"/>
</dbReference>
<accession>A0A409YK91</accession>
<protein>
    <submittedName>
        <fullName evidence="2">Uncharacterized protein</fullName>
    </submittedName>
</protein>
<proteinExistence type="predicted"/>
<keyword evidence="3" id="KW-1185">Reference proteome</keyword>
<comment type="caution">
    <text evidence="2">The sequence shown here is derived from an EMBL/GenBank/DDBJ whole genome shotgun (WGS) entry which is preliminary data.</text>
</comment>
<evidence type="ECO:0000313" key="3">
    <source>
        <dbReference type="Proteomes" id="UP000284706"/>
    </source>
</evidence>
<dbReference type="EMBL" id="NHYE01000736">
    <property type="protein sequence ID" value="PPR03446.1"/>
    <property type="molecule type" value="Genomic_DNA"/>
</dbReference>